<evidence type="ECO:0000256" key="2">
    <source>
        <dbReference type="ARBA" id="ARBA00012035"/>
    </source>
</evidence>
<feature type="active site" description="Proton acceptor" evidence="13">
    <location>
        <position position="253"/>
    </location>
</feature>
<dbReference type="GO" id="GO:0005829">
    <property type="term" value="C:cytosol"/>
    <property type="evidence" value="ECO:0007669"/>
    <property type="project" value="TreeGrafter"/>
</dbReference>
<dbReference type="HAMAP" id="MF_01987">
    <property type="entry name" value="Ribokinase"/>
    <property type="match status" value="1"/>
</dbReference>
<sequence length="301" mass="31455">MPEKIIVIGSSNTDMVVKSDKLPLPGETILGGQFYMFPGGKGANQAVAAARLGGEVVFIARTGNDVFGKQAIEQFAREGIDTSCIHIDAGHPSGVALILVDAKGENVIAVAPGANAQLTERDIDTAQVLISKAEVILLQLEIPISTVTYAIHQMQKLGKKVIINPAPAQALPEEVFRDLYLITPNETEAEILTGIQVTDEASAAKAAQALQEKGVSQVVITMGSKGAFVYNGATSRLIAAPKVEPVDTTAAGDVFNGALAVALANEQPLIAAVEFACRAAAISVTRMGAQASAPYLHEMKN</sequence>
<dbReference type="FunFam" id="3.40.1190.20:FF:000012">
    <property type="entry name" value="Ribokinase"/>
    <property type="match status" value="1"/>
</dbReference>
<dbReference type="EC" id="2.7.1.15" evidence="2 13"/>
<dbReference type="Pfam" id="PF00294">
    <property type="entry name" value="PfkB"/>
    <property type="match status" value="1"/>
</dbReference>
<keyword evidence="5 13" id="KW-0808">Transferase</keyword>
<reference evidence="15 16" key="1">
    <citation type="submission" date="2020-01" db="EMBL/GenBank/DDBJ databases">
        <authorList>
            <person name="Kim M.K."/>
        </authorList>
    </citation>
    <scope>NUCLEOTIDE SEQUENCE [LARGE SCALE GENOMIC DNA]</scope>
    <source>
        <strain evidence="15 16">172606-1</strain>
    </source>
</reference>
<keyword evidence="12 13" id="KW-0119">Carbohydrate metabolism</keyword>
<keyword evidence="8 13" id="KW-0418">Kinase</keyword>
<feature type="binding site" evidence="13">
    <location>
        <begin position="252"/>
        <end position="253"/>
    </location>
    <ligand>
        <name>ATP</name>
        <dbReference type="ChEBI" id="CHEBI:30616"/>
    </ligand>
</feature>
<dbReference type="InterPro" id="IPR002139">
    <property type="entry name" value="Ribo/fructo_kinase"/>
</dbReference>
<dbReference type="InterPro" id="IPR011611">
    <property type="entry name" value="PfkB_dom"/>
</dbReference>
<evidence type="ECO:0000256" key="9">
    <source>
        <dbReference type="ARBA" id="ARBA00022840"/>
    </source>
</evidence>
<evidence type="ECO:0000256" key="13">
    <source>
        <dbReference type="HAMAP-Rule" id="MF_01987"/>
    </source>
</evidence>
<organism evidence="15 16">
    <name type="scientific">Rhodocytophaga rosea</name>
    <dbReference type="NCBI Taxonomy" id="2704465"/>
    <lineage>
        <taxon>Bacteria</taxon>
        <taxon>Pseudomonadati</taxon>
        <taxon>Bacteroidota</taxon>
        <taxon>Cytophagia</taxon>
        <taxon>Cytophagales</taxon>
        <taxon>Rhodocytophagaceae</taxon>
        <taxon>Rhodocytophaga</taxon>
    </lineage>
</organism>
<evidence type="ECO:0000256" key="5">
    <source>
        <dbReference type="ARBA" id="ARBA00022679"/>
    </source>
</evidence>
<comment type="caution">
    <text evidence="13">Lacks conserved residue(s) required for the propagation of feature annotation.</text>
</comment>
<feature type="binding site" evidence="13">
    <location>
        <begin position="221"/>
        <end position="226"/>
    </location>
    <ligand>
        <name>ATP</name>
        <dbReference type="ChEBI" id="CHEBI:30616"/>
    </ligand>
</feature>
<feature type="binding site" evidence="13">
    <location>
        <position position="286"/>
    </location>
    <ligand>
        <name>K(+)</name>
        <dbReference type="ChEBI" id="CHEBI:29103"/>
    </ligand>
</feature>
<dbReference type="GO" id="GO:0019303">
    <property type="term" value="P:D-ribose catabolic process"/>
    <property type="evidence" value="ECO:0007669"/>
    <property type="project" value="UniProtKB-UniRule"/>
</dbReference>
<dbReference type="PANTHER" id="PTHR10584:SF166">
    <property type="entry name" value="RIBOKINASE"/>
    <property type="match status" value="1"/>
</dbReference>
<dbReference type="InterPro" id="IPR029056">
    <property type="entry name" value="Ribokinase-like"/>
</dbReference>
<dbReference type="InterPro" id="IPR002173">
    <property type="entry name" value="Carboh/pur_kinase_PfkB_CS"/>
</dbReference>
<feature type="binding site" evidence="13">
    <location>
        <position position="253"/>
    </location>
    <ligand>
        <name>substrate</name>
    </ligand>
</feature>
<proteinExistence type="inferred from homology"/>
<evidence type="ECO:0000256" key="7">
    <source>
        <dbReference type="ARBA" id="ARBA00022741"/>
    </source>
</evidence>
<evidence type="ECO:0000259" key="14">
    <source>
        <dbReference type="Pfam" id="PF00294"/>
    </source>
</evidence>
<feature type="binding site" evidence="13">
    <location>
        <position position="247"/>
    </location>
    <ligand>
        <name>K(+)</name>
        <dbReference type="ChEBI" id="CHEBI:29103"/>
    </ligand>
</feature>
<dbReference type="PANTHER" id="PTHR10584">
    <property type="entry name" value="SUGAR KINASE"/>
    <property type="match status" value="1"/>
</dbReference>
<comment type="activity regulation">
    <text evidence="13">Activated by a monovalent cation that binds near, but not in, the active site. The most likely occupant of the site in vivo is potassium. Ion binding induces a conformational change that may alter substrate affinity.</text>
</comment>
<dbReference type="UniPathway" id="UPA00916">
    <property type="reaction ID" value="UER00889"/>
</dbReference>
<evidence type="ECO:0000256" key="6">
    <source>
        <dbReference type="ARBA" id="ARBA00022723"/>
    </source>
</evidence>
<comment type="similarity">
    <text evidence="13">Belongs to the carbohydrate kinase PfkB family. Ribokinase subfamily.</text>
</comment>
<feature type="binding site" evidence="13">
    <location>
        <position position="185"/>
    </location>
    <ligand>
        <name>ATP</name>
        <dbReference type="ChEBI" id="CHEBI:30616"/>
    </ligand>
</feature>
<feature type="binding site" evidence="13">
    <location>
        <position position="292"/>
    </location>
    <ligand>
        <name>K(+)</name>
        <dbReference type="ChEBI" id="CHEBI:29103"/>
    </ligand>
</feature>
<dbReference type="PROSITE" id="PS00584">
    <property type="entry name" value="PFKB_KINASES_2"/>
    <property type="match status" value="1"/>
</dbReference>
<dbReference type="RefSeq" id="WP_162445145.1">
    <property type="nucleotide sequence ID" value="NZ_CP048222.1"/>
</dbReference>
<comment type="cofactor">
    <cofactor evidence="13">
        <name>Mg(2+)</name>
        <dbReference type="ChEBI" id="CHEBI:18420"/>
    </cofactor>
    <text evidence="13">Requires a divalent cation, most likely magnesium in vivo, as an electrophilic catalyst to aid phosphoryl group transfer. It is the chelate of the metal and the nucleotide that is the actual substrate.</text>
</comment>
<keyword evidence="4 13" id="KW-0963">Cytoplasm</keyword>
<dbReference type="InterPro" id="IPR011877">
    <property type="entry name" value="Ribokinase"/>
</dbReference>
<keyword evidence="11 13" id="KW-0630">Potassium</keyword>
<comment type="pathway">
    <text evidence="13">Carbohydrate metabolism; D-ribose degradation; D-ribose 5-phosphate from beta-D-ribopyranose: step 2/2.</text>
</comment>
<comment type="subcellular location">
    <subcellularLocation>
        <location evidence="13">Cytoplasm</location>
    </subcellularLocation>
</comment>
<feature type="domain" description="Carbohydrate kinase PfkB" evidence="14">
    <location>
        <begin position="3"/>
        <end position="294"/>
    </location>
</feature>
<keyword evidence="9 13" id="KW-0067">ATP-binding</keyword>
<evidence type="ECO:0000256" key="10">
    <source>
        <dbReference type="ARBA" id="ARBA00022842"/>
    </source>
</evidence>
<evidence type="ECO:0000256" key="4">
    <source>
        <dbReference type="ARBA" id="ARBA00022490"/>
    </source>
</evidence>
<evidence type="ECO:0000313" key="15">
    <source>
        <dbReference type="EMBL" id="QHT69154.1"/>
    </source>
</evidence>
<comment type="catalytic activity">
    <reaction evidence="13">
        <text>D-ribose + ATP = D-ribose 5-phosphate + ADP + H(+)</text>
        <dbReference type="Rhea" id="RHEA:13697"/>
        <dbReference type="ChEBI" id="CHEBI:15378"/>
        <dbReference type="ChEBI" id="CHEBI:30616"/>
        <dbReference type="ChEBI" id="CHEBI:47013"/>
        <dbReference type="ChEBI" id="CHEBI:78346"/>
        <dbReference type="ChEBI" id="CHEBI:456216"/>
        <dbReference type="EC" id="2.7.1.15"/>
    </reaction>
</comment>
<comment type="subunit">
    <text evidence="13">Homodimer.</text>
</comment>
<gene>
    <name evidence="13 15" type="primary">rbsK</name>
    <name evidence="15" type="ORF">GXP67_22170</name>
</gene>
<evidence type="ECO:0000256" key="8">
    <source>
        <dbReference type="ARBA" id="ARBA00022777"/>
    </source>
</evidence>
<feature type="binding site" evidence="13">
    <location>
        <begin position="40"/>
        <end position="44"/>
    </location>
    <ligand>
        <name>substrate</name>
    </ligand>
</feature>
<feature type="binding site" evidence="13">
    <location>
        <position position="283"/>
    </location>
    <ligand>
        <name>K(+)</name>
        <dbReference type="ChEBI" id="CHEBI:29103"/>
    </ligand>
</feature>
<dbReference type="PRINTS" id="PR00990">
    <property type="entry name" value="RIBOKINASE"/>
</dbReference>
<dbReference type="Gene3D" id="3.40.1190.20">
    <property type="match status" value="1"/>
</dbReference>
<dbReference type="GO" id="GO:0005524">
    <property type="term" value="F:ATP binding"/>
    <property type="evidence" value="ECO:0007669"/>
    <property type="project" value="UniProtKB-UniRule"/>
</dbReference>
<feature type="binding site" evidence="13">
    <location>
        <position position="249"/>
    </location>
    <ligand>
        <name>K(+)</name>
        <dbReference type="ChEBI" id="CHEBI:29103"/>
    </ligand>
</feature>
<keyword evidence="6 13" id="KW-0479">Metal-binding</keyword>
<evidence type="ECO:0000256" key="1">
    <source>
        <dbReference type="ARBA" id="ARBA00005380"/>
    </source>
</evidence>
<dbReference type="SUPFAM" id="SSF53613">
    <property type="entry name" value="Ribokinase-like"/>
    <property type="match status" value="1"/>
</dbReference>
<evidence type="ECO:0000256" key="3">
    <source>
        <dbReference type="ARBA" id="ARBA00016943"/>
    </source>
</evidence>
<evidence type="ECO:0000313" key="16">
    <source>
        <dbReference type="Proteomes" id="UP000480178"/>
    </source>
</evidence>
<comment type="function">
    <text evidence="13">Catalyzes the phosphorylation of ribose at O-5 in a reaction requiring ATP and magnesium. The resulting D-ribose-5-phosphate can then be used either for sythesis of nucleotides, histidine, and tryptophan, or as a component of the pentose phosphate pathway.</text>
</comment>
<dbReference type="GO" id="GO:0004747">
    <property type="term" value="F:ribokinase activity"/>
    <property type="evidence" value="ECO:0007669"/>
    <property type="project" value="UniProtKB-UniRule"/>
</dbReference>
<dbReference type="EMBL" id="CP048222">
    <property type="protein sequence ID" value="QHT69154.1"/>
    <property type="molecule type" value="Genomic_DNA"/>
</dbReference>
<dbReference type="GO" id="GO:0046872">
    <property type="term" value="F:metal ion binding"/>
    <property type="evidence" value="ECO:0007669"/>
    <property type="project" value="UniProtKB-KW"/>
</dbReference>
<evidence type="ECO:0000256" key="11">
    <source>
        <dbReference type="ARBA" id="ARBA00022958"/>
    </source>
</evidence>
<evidence type="ECO:0000256" key="12">
    <source>
        <dbReference type="ARBA" id="ARBA00023277"/>
    </source>
</evidence>
<protein>
    <recommendedName>
        <fullName evidence="3 13">Ribokinase</fullName>
        <shortName evidence="13">RK</shortName>
        <ecNumber evidence="2 13">2.7.1.15</ecNumber>
    </recommendedName>
</protein>
<dbReference type="KEGG" id="rhoz:GXP67_22170"/>
<dbReference type="Proteomes" id="UP000480178">
    <property type="component" value="Chromosome"/>
</dbReference>
<dbReference type="AlphaFoldDB" id="A0A6C0GMT1"/>
<dbReference type="CDD" id="cd01174">
    <property type="entry name" value="ribokinase"/>
    <property type="match status" value="1"/>
</dbReference>
<dbReference type="NCBIfam" id="TIGR02152">
    <property type="entry name" value="D_ribokin_bact"/>
    <property type="match status" value="1"/>
</dbReference>
<feature type="binding site" evidence="13">
    <location>
        <position position="141"/>
    </location>
    <ligand>
        <name>substrate</name>
    </ligand>
</feature>
<name>A0A6C0GMT1_9BACT</name>
<comment type="similarity">
    <text evidence="1">Belongs to the carbohydrate kinase pfkB family.</text>
</comment>
<feature type="binding site" evidence="13">
    <location>
        <begin position="12"/>
        <end position="14"/>
    </location>
    <ligand>
        <name>substrate</name>
    </ligand>
</feature>
<feature type="binding site" evidence="13">
    <location>
        <position position="288"/>
    </location>
    <ligand>
        <name>K(+)</name>
        <dbReference type="ChEBI" id="CHEBI:29103"/>
    </ligand>
</feature>
<accession>A0A6C0GMT1</accession>
<dbReference type="NCBIfam" id="NF008353">
    <property type="entry name" value="PRK11142.1"/>
    <property type="match status" value="1"/>
</dbReference>
<keyword evidence="16" id="KW-1185">Reference proteome</keyword>
<keyword evidence="10 13" id="KW-0460">Magnesium</keyword>
<keyword evidence="7 13" id="KW-0547">Nucleotide-binding</keyword>